<name>A0A917TCF3_9RHOB</name>
<gene>
    <name evidence="2" type="ORF">GCM10011534_45270</name>
</gene>
<organism evidence="2 3">
    <name type="scientific">Pseudooceanicola nanhaiensis</name>
    <dbReference type="NCBI Taxonomy" id="375761"/>
    <lineage>
        <taxon>Bacteria</taxon>
        <taxon>Pseudomonadati</taxon>
        <taxon>Pseudomonadota</taxon>
        <taxon>Alphaproteobacteria</taxon>
        <taxon>Rhodobacterales</taxon>
        <taxon>Paracoccaceae</taxon>
        <taxon>Pseudooceanicola</taxon>
    </lineage>
</organism>
<sequence length="94" mass="10462">MLELCRFRSDVARTSQSRISTGDGPYICERERSGGSFTEKAKTTQVYNISFQYGGAIILGTVNRKNEKNDNAQNLKKQRPNGEGRNGEEPAGVY</sequence>
<reference evidence="2" key="2">
    <citation type="submission" date="2020-09" db="EMBL/GenBank/DDBJ databases">
        <authorList>
            <person name="Sun Q."/>
            <person name="Zhou Y."/>
        </authorList>
    </citation>
    <scope>NUCLEOTIDE SEQUENCE</scope>
    <source>
        <strain evidence="2">CGMCC 1.6293</strain>
    </source>
</reference>
<dbReference type="EMBL" id="BMLF01000014">
    <property type="protein sequence ID" value="GGM18151.1"/>
    <property type="molecule type" value="Genomic_DNA"/>
</dbReference>
<comment type="caution">
    <text evidence="2">The sequence shown here is derived from an EMBL/GenBank/DDBJ whole genome shotgun (WGS) entry which is preliminary data.</text>
</comment>
<dbReference type="AlphaFoldDB" id="A0A917TCF3"/>
<evidence type="ECO:0000313" key="3">
    <source>
        <dbReference type="Proteomes" id="UP000649829"/>
    </source>
</evidence>
<protein>
    <submittedName>
        <fullName evidence="2">Uncharacterized protein</fullName>
    </submittedName>
</protein>
<feature type="region of interest" description="Disordered" evidence="1">
    <location>
        <begin position="63"/>
        <end position="94"/>
    </location>
</feature>
<reference evidence="2" key="1">
    <citation type="journal article" date="2014" name="Int. J. Syst. Evol. Microbiol.">
        <title>Complete genome sequence of Corynebacterium casei LMG S-19264T (=DSM 44701T), isolated from a smear-ripened cheese.</title>
        <authorList>
            <consortium name="US DOE Joint Genome Institute (JGI-PGF)"/>
            <person name="Walter F."/>
            <person name="Albersmeier A."/>
            <person name="Kalinowski J."/>
            <person name="Ruckert C."/>
        </authorList>
    </citation>
    <scope>NUCLEOTIDE SEQUENCE</scope>
    <source>
        <strain evidence="2">CGMCC 1.6293</strain>
    </source>
</reference>
<evidence type="ECO:0000313" key="2">
    <source>
        <dbReference type="EMBL" id="GGM18151.1"/>
    </source>
</evidence>
<evidence type="ECO:0000256" key="1">
    <source>
        <dbReference type="SAM" id="MobiDB-lite"/>
    </source>
</evidence>
<dbReference type="Proteomes" id="UP000649829">
    <property type="component" value="Unassembled WGS sequence"/>
</dbReference>
<proteinExistence type="predicted"/>
<accession>A0A917TCF3</accession>
<keyword evidence="3" id="KW-1185">Reference proteome</keyword>